<feature type="region of interest" description="Disordered" evidence="1">
    <location>
        <begin position="1"/>
        <end position="24"/>
    </location>
</feature>
<dbReference type="EMBL" id="KN846958">
    <property type="protein sequence ID" value="KIW68516.1"/>
    <property type="molecule type" value="Genomic_DNA"/>
</dbReference>
<evidence type="ECO:0000313" key="3">
    <source>
        <dbReference type="Proteomes" id="UP000054266"/>
    </source>
</evidence>
<evidence type="ECO:0000256" key="1">
    <source>
        <dbReference type="SAM" id="MobiDB-lite"/>
    </source>
</evidence>
<dbReference type="Proteomes" id="UP000054266">
    <property type="component" value="Unassembled WGS sequence"/>
</dbReference>
<feature type="compositionally biased region" description="Acidic residues" evidence="1">
    <location>
        <begin position="207"/>
        <end position="216"/>
    </location>
</feature>
<organism evidence="2 3">
    <name type="scientific">Phialophora macrospora</name>
    <dbReference type="NCBI Taxonomy" id="1851006"/>
    <lineage>
        <taxon>Eukaryota</taxon>
        <taxon>Fungi</taxon>
        <taxon>Dikarya</taxon>
        <taxon>Ascomycota</taxon>
        <taxon>Pezizomycotina</taxon>
        <taxon>Eurotiomycetes</taxon>
        <taxon>Chaetothyriomycetidae</taxon>
        <taxon>Chaetothyriales</taxon>
        <taxon>Herpotrichiellaceae</taxon>
        <taxon>Phialophora</taxon>
    </lineage>
</organism>
<feature type="compositionally biased region" description="Basic residues" evidence="1">
    <location>
        <begin position="1"/>
        <end position="13"/>
    </location>
</feature>
<dbReference type="HOGENOM" id="CLU_1402284_0_0_1"/>
<reference evidence="2 3" key="1">
    <citation type="submission" date="2015-01" db="EMBL/GenBank/DDBJ databases">
        <title>The Genome Sequence of Capronia semiimmersa CBS27337.</title>
        <authorList>
            <consortium name="The Broad Institute Genomics Platform"/>
            <person name="Cuomo C."/>
            <person name="de Hoog S."/>
            <person name="Gorbushina A."/>
            <person name="Stielow B."/>
            <person name="Teixiera M."/>
            <person name="Abouelleil A."/>
            <person name="Chapman S.B."/>
            <person name="Priest M."/>
            <person name="Young S.K."/>
            <person name="Wortman J."/>
            <person name="Nusbaum C."/>
            <person name="Birren B."/>
        </authorList>
    </citation>
    <scope>NUCLEOTIDE SEQUENCE [LARGE SCALE GENOMIC DNA]</scope>
    <source>
        <strain evidence="2 3">CBS 27337</strain>
    </source>
</reference>
<protein>
    <submittedName>
        <fullName evidence="2">Uncharacterized protein</fullName>
    </submittedName>
</protein>
<name>A0A0D2CTM8_9EURO</name>
<feature type="region of interest" description="Disordered" evidence="1">
    <location>
        <begin position="201"/>
        <end position="240"/>
    </location>
</feature>
<evidence type="ECO:0000313" key="2">
    <source>
        <dbReference type="EMBL" id="KIW68516.1"/>
    </source>
</evidence>
<keyword evidence="3" id="KW-1185">Reference proteome</keyword>
<sequence length="240" mass="26369">MAPKRKFRNNKAKKNQEENPRPPTTIPCPKCGEAITVPRTCKHGKKLINCQGTGCTTAHIEEHNAHCVPVTISGPKRPKAPRGLAPEERIDVDDIGFEAPALSDPSDPRAAYRSTVHAVQQENNRLTDRRAKTLASMTPERLHVMGALTVQLNEAIKSRGGKPVRYLEGVPFTEWLSKLEKGPYDSVNEWMDKLKGMVEGNKTAEEIGYDDEESGDEGNACPTPQGEDEGDTSPTTQAED</sequence>
<proteinExistence type="predicted"/>
<gene>
    <name evidence="2" type="ORF">PV04_04456</name>
</gene>
<accession>A0A0D2CTM8</accession>
<dbReference type="AlphaFoldDB" id="A0A0D2CTM8"/>